<keyword evidence="2 3" id="KW-0813">Transport</keyword>
<dbReference type="GO" id="GO:0006887">
    <property type="term" value="P:exocytosis"/>
    <property type="evidence" value="ECO:0007669"/>
    <property type="project" value="UniProtKB-KW"/>
</dbReference>
<dbReference type="GO" id="GO:0000145">
    <property type="term" value="C:exocyst"/>
    <property type="evidence" value="ECO:0007669"/>
    <property type="project" value="InterPro"/>
</dbReference>
<sequence>MKINVLLAIVGVGFSYSLIIFRSSLDATPESEFSEDYVVIQVDSQRTNTDSAIRIDLRHVNTNSAIQIVSPRVNGALIMQELKSCISVLKKMDKIILREFYKYSEIYLEVHNFSKNQVENHFEVHIFSKDQVATDHNLFIDLLPQETINRLQETVKQMVAAGFEKECCHVYSSCRRKFLQKCLMILQLSEFNSKEFQGSSIEKWMKASGIVLRILFPCERKLCDRVFFGFSSVADVAFMEVCRELTVGLVDFPINSISPITWQLIGSCSLNNLDSSLIS</sequence>
<organism evidence="5 6">
    <name type="scientific">Crotalaria pallida</name>
    <name type="common">Smooth rattlebox</name>
    <name type="synonym">Crotalaria striata</name>
    <dbReference type="NCBI Taxonomy" id="3830"/>
    <lineage>
        <taxon>Eukaryota</taxon>
        <taxon>Viridiplantae</taxon>
        <taxon>Streptophyta</taxon>
        <taxon>Embryophyta</taxon>
        <taxon>Tracheophyta</taxon>
        <taxon>Spermatophyta</taxon>
        <taxon>Magnoliopsida</taxon>
        <taxon>eudicotyledons</taxon>
        <taxon>Gunneridae</taxon>
        <taxon>Pentapetalae</taxon>
        <taxon>rosids</taxon>
        <taxon>fabids</taxon>
        <taxon>Fabales</taxon>
        <taxon>Fabaceae</taxon>
        <taxon>Papilionoideae</taxon>
        <taxon>50 kb inversion clade</taxon>
        <taxon>genistoids sensu lato</taxon>
        <taxon>core genistoids</taxon>
        <taxon>Crotalarieae</taxon>
        <taxon>Crotalaria</taxon>
    </lineage>
</organism>
<evidence type="ECO:0000313" key="5">
    <source>
        <dbReference type="EMBL" id="KAK7276068.1"/>
    </source>
</evidence>
<dbReference type="InterPro" id="IPR016159">
    <property type="entry name" value="Cullin_repeat-like_dom_sf"/>
</dbReference>
<accession>A0AAN9ICR2</accession>
<dbReference type="Gene3D" id="1.20.1280.170">
    <property type="entry name" value="Exocyst complex component Exo70"/>
    <property type="match status" value="1"/>
</dbReference>
<dbReference type="InterPro" id="IPR004140">
    <property type="entry name" value="Exo70"/>
</dbReference>
<evidence type="ECO:0000259" key="4">
    <source>
        <dbReference type="Pfam" id="PF03081"/>
    </source>
</evidence>
<dbReference type="SUPFAM" id="SSF74788">
    <property type="entry name" value="Cullin repeat-like"/>
    <property type="match status" value="1"/>
</dbReference>
<comment type="similarity">
    <text evidence="1 3">Belongs to the EXO70 family.</text>
</comment>
<dbReference type="Proteomes" id="UP001372338">
    <property type="component" value="Unassembled WGS sequence"/>
</dbReference>
<dbReference type="GO" id="GO:0015031">
    <property type="term" value="P:protein transport"/>
    <property type="evidence" value="ECO:0007669"/>
    <property type="project" value="UniProtKB-KW"/>
</dbReference>
<evidence type="ECO:0000256" key="3">
    <source>
        <dbReference type="RuleBase" id="RU365026"/>
    </source>
</evidence>
<dbReference type="PANTHER" id="PTHR12542:SF96">
    <property type="entry name" value="EXOCYST COMPLEX COMPONENT EXO70B1"/>
    <property type="match status" value="1"/>
</dbReference>
<keyword evidence="3" id="KW-0653">Protein transport</keyword>
<name>A0AAN9ICR2_CROPI</name>
<reference evidence="5 6" key="1">
    <citation type="submission" date="2024-01" db="EMBL/GenBank/DDBJ databases">
        <title>The genomes of 5 underutilized Papilionoideae crops provide insights into root nodulation and disease resistanc.</title>
        <authorList>
            <person name="Yuan L."/>
        </authorList>
    </citation>
    <scope>NUCLEOTIDE SEQUENCE [LARGE SCALE GENOMIC DNA]</scope>
    <source>
        <strain evidence="5">ZHUSHIDOU_FW_LH</strain>
        <tissue evidence="5">Leaf</tissue>
    </source>
</reference>
<keyword evidence="6" id="KW-1185">Reference proteome</keyword>
<dbReference type="GO" id="GO:0005546">
    <property type="term" value="F:phosphatidylinositol-4,5-bisphosphate binding"/>
    <property type="evidence" value="ECO:0007669"/>
    <property type="project" value="InterPro"/>
</dbReference>
<comment type="function">
    <text evidence="3">Component of the exocyst complex.</text>
</comment>
<comment type="caution">
    <text evidence="5">The sequence shown here is derived from an EMBL/GenBank/DDBJ whole genome shotgun (WGS) entry which is preliminary data.</text>
</comment>
<dbReference type="EMBL" id="JAYWIO010000003">
    <property type="protein sequence ID" value="KAK7276068.1"/>
    <property type="molecule type" value="Genomic_DNA"/>
</dbReference>
<dbReference type="Pfam" id="PF03081">
    <property type="entry name" value="Exo70_C"/>
    <property type="match status" value="1"/>
</dbReference>
<evidence type="ECO:0000256" key="1">
    <source>
        <dbReference type="ARBA" id="ARBA00006756"/>
    </source>
</evidence>
<gene>
    <name evidence="5" type="ORF">RIF29_17200</name>
</gene>
<protein>
    <recommendedName>
        <fullName evidence="3">Exocyst subunit Exo70 family protein</fullName>
    </recommendedName>
</protein>
<proteinExistence type="inferred from homology"/>
<evidence type="ECO:0000256" key="2">
    <source>
        <dbReference type="ARBA" id="ARBA00022448"/>
    </source>
</evidence>
<dbReference type="PANTHER" id="PTHR12542">
    <property type="entry name" value="EXOCYST COMPLEX PROTEIN EXO70"/>
    <property type="match status" value="1"/>
</dbReference>
<evidence type="ECO:0000313" key="6">
    <source>
        <dbReference type="Proteomes" id="UP001372338"/>
    </source>
</evidence>
<dbReference type="AlphaFoldDB" id="A0AAN9ICR2"/>
<feature type="domain" description="Exocyst complex subunit Exo70 C-terminal" evidence="4">
    <location>
        <begin position="203"/>
        <end position="252"/>
    </location>
</feature>
<keyword evidence="3" id="KW-0268">Exocytosis</keyword>
<dbReference type="InterPro" id="IPR046364">
    <property type="entry name" value="Exo70_C"/>
</dbReference>